<gene>
    <name evidence="1" type="ORF">MB84_20640</name>
</gene>
<dbReference type="Proteomes" id="UP000035050">
    <property type="component" value="Chromosome"/>
</dbReference>
<evidence type="ECO:0000313" key="1">
    <source>
        <dbReference type="EMBL" id="AKC71354.1"/>
    </source>
</evidence>
<accession>A0A0E3U820</accession>
<dbReference type="PATRIC" id="fig|573737.6.peg.5116"/>
<name>A0A0E3U820_9BURK</name>
<dbReference type="HOGENOM" id="CLU_2845772_0_0_4"/>
<reference evidence="1" key="1">
    <citation type="submission" date="2016-06" db="EMBL/GenBank/DDBJ databases">
        <title>Pandoraea oxalativorans DSM 23570 Genome Sequencing.</title>
        <authorList>
            <person name="Ee R."/>
            <person name="Lim Y.-L."/>
            <person name="Yong D."/>
            <person name="Yin W.-F."/>
            <person name="Chan K.-G."/>
        </authorList>
    </citation>
    <scope>NUCLEOTIDE SEQUENCE</scope>
    <source>
        <strain evidence="1">DSM 23570</strain>
    </source>
</reference>
<dbReference type="OrthoDB" id="8943475at2"/>
<dbReference type="AlphaFoldDB" id="A0A0E3U820"/>
<dbReference type="EMBL" id="CP011253">
    <property type="protein sequence ID" value="AKC71354.1"/>
    <property type="molecule type" value="Genomic_DNA"/>
</dbReference>
<evidence type="ECO:0000313" key="2">
    <source>
        <dbReference type="Proteomes" id="UP000035050"/>
    </source>
</evidence>
<keyword evidence="2" id="KW-1185">Reference proteome</keyword>
<sequence>MLTLSAPAITAALQSIAEKSPNQPPDAVIDALLARELIHRVGTHFEPTEFGRSYFRRAYSLRPTW</sequence>
<dbReference type="RefSeq" id="WP_046292498.1">
    <property type="nucleotide sequence ID" value="NZ_CP011253.3"/>
</dbReference>
<organism evidence="1 2">
    <name type="scientific">Pandoraea oxalativorans</name>
    <dbReference type="NCBI Taxonomy" id="573737"/>
    <lineage>
        <taxon>Bacteria</taxon>
        <taxon>Pseudomonadati</taxon>
        <taxon>Pseudomonadota</taxon>
        <taxon>Betaproteobacteria</taxon>
        <taxon>Burkholderiales</taxon>
        <taxon>Burkholderiaceae</taxon>
        <taxon>Pandoraea</taxon>
    </lineage>
</organism>
<dbReference type="KEGG" id="pox:MB84_20640"/>
<protein>
    <submittedName>
        <fullName evidence="1">Uncharacterized protein</fullName>
    </submittedName>
</protein>
<proteinExistence type="predicted"/>